<evidence type="ECO:0000313" key="5">
    <source>
        <dbReference type="Proteomes" id="UP000290261"/>
    </source>
</evidence>
<dbReference type="InterPro" id="IPR009057">
    <property type="entry name" value="Homeodomain-like_sf"/>
</dbReference>
<evidence type="ECO:0000256" key="1">
    <source>
        <dbReference type="ARBA" id="ARBA00023125"/>
    </source>
</evidence>
<dbReference type="Proteomes" id="UP000290261">
    <property type="component" value="Unassembled WGS sequence"/>
</dbReference>
<keyword evidence="1 2" id="KW-0238">DNA-binding</keyword>
<keyword evidence="5" id="KW-1185">Reference proteome</keyword>
<dbReference type="PROSITE" id="PS50977">
    <property type="entry name" value="HTH_TETR_2"/>
    <property type="match status" value="1"/>
</dbReference>
<organism evidence="4 5">
    <name type="scientific">Flagellimonas olearia</name>
    <dbReference type="NCBI Taxonomy" id="552546"/>
    <lineage>
        <taxon>Bacteria</taxon>
        <taxon>Pseudomonadati</taxon>
        <taxon>Bacteroidota</taxon>
        <taxon>Flavobacteriia</taxon>
        <taxon>Flavobacteriales</taxon>
        <taxon>Flavobacteriaceae</taxon>
        <taxon>Flagellimonas</taxon>
    </lineage>
</organism>
<feature type="domain" description="HTH tetR-type" evidence="3">
    <location>
        <begin position="1"/>
        <end position="61"/>
    </location>
</feature>
<dbReference type="InterPro" id="IPR050109">
    <property type="entry name" value="HTH-type_TetR-like_transc_reg"/>
</dbReference>
<dbReference type="EMBL" id="JJMP01000003">
    <property type="protein sequence ID" value="RYC52232.1"/>
    <property type="molecule type" value="Genomic_DNA"/>
</dbReference>
<dbReference type="PANTHER" id="PTHR30328:SF54">
    <property type="entry name" value="HTH-TYPE TRANSCRIPTIONAL REPRESSOR SCO4008"/>
    <property type="match status" value="1"/>
</dbReference>
<comment type="caution">
    <text evidence="4">The sequence shown here is derived from an EMBL/GenBank/DDBJ whole genome shotgun (WGS) entry which is preliminary data.</text>
</comment>
<dbReference type="GO" id="GO:0003677">
    <property type="term" value="F:DNA binding"/>
    <property type="evidence" value="ECO:0007669"/>
    <property type="project" value="UniProtKB-UniRule"/>
</dbReference>
<dbReference type="AlphaFoldDB" id="A0A444VNI1"/>
<proteinExistence type="predicted"/>
<evidence type="ECO:0000256" key="2">
    <source>
        <dbReference type="PROSITE-ProRule" id="PRU00335"/>
    </source>
</evidence>
<gene>
    <name evidence="4" type="ORF">DN53_10130</name>
</gene>
<protein>
    <recommendedName>
        <fullName evidence="3">HTH tetR-type domain-containing protein</fullName>
    </recommendedName>
</protein>
<dbReference type="InterPro" id="IPR001647">
    <property type="entry name" value="HTH_TetR"/>
</dbReference>
<evidence type="ECO:0000259" key="3">
    <source>
        <dbReference type="PROSITE" id="PS50977"/>
    </source>
</evidence>
<sequence>MENKKELLECAFSNFSKFGSKRFSMDELAHDLGISKKTIYKHFQSKEELVMESLQCFLRKVRSTIDDHMQESPNEDQPLLTIVYIYKLGLDHLQGISPAFFYGLNKYYYKAAQVYSEFREDLVWNVVHPLLLKAQKLGQIRPNVNVELVCKLFLLRLEDTVYSKANLFDEYSAQELLDHVIINNLRGVLTLEYLQNCPYESY</sequence>
<dbReference type="Pfam" id="PF00440">
    <property type="entry name" value="TetR_N"/>
    <property type="match status" value="1"/>
</dbReference>
<name>A0A444VNI1_9FLAO</name>
<dbReference type="SUPFAM" id="SSF46689">
    <property type="entry name" value="Homeodomain-like"/>
    <property type="match status" value="1"/>
</dbReference>
<dbReference type="Gene3D" id="1.10.357.10">
    <property type="entry name" value="Tetracycline Repressor, domain 2"/>
    <property type="match status" value="1"/>
</dbReference>
<reference evidence="4 5" key="1">
    <citation type="submission" date="2014-04" db="EMBL/GenBank/DDBJ databases">
        <title>Whole genome of Muricauda olearia.</title>
        <authorList>
            <person name="Zhang X.-H."/>
            <person name="Tang K."/>
        </authorList>
    </citation>
    <scope>NUCLEOTIDE SEQUENCE [LARGE SCALE GENOMIC DNA]</scope>
    <source>
        <strain evidence="4 5">Th120</strain>
    </source>
</reference>
<dbReference type="PRINTS" id="PR00455">
    <property type="entry name" value="HTHTETR"/>
</dbReference>
<dbReference type="RefSeq" id="WP_129653764.1">
    <property type="nucleotide sequence ID" value="NZ_ML142908.1"/>
</dbReference>
<accession>A0A444VNI1</accession>
<dbReference type="PANTHER" id="PTHR30328">
    <property type="entry name" value="TRANSCRIPTIONAL REPRESSOR"/>
    <property type="match status" value="1"/>
</dbReference>
<feature type="DNA-binding region" description="H-T-H motif" evidence="2">
    <location>
        <begin position="24"/>
        <end position="43"/>
    </location>
</feature>
<evidence type="ECO:0000313" key="4">
    <source>
        <dbReference type="EMBL" id="RYC52232.1"/>
    </source>
</evidence>